<feature type="non-terminal residue" evidence="2">
    <location>
        <position position="1"/>
    </location>
</feature>
<protein>
    <submittedName>
        <fullName evidence="2">Alginate lyase family protein</fullName>
    </submittedName>
</protein>
<evidence type="ECO:0000259" key="1">
    <source>
        <dbReference type="Pfam" id="PF16889"/>
    </source>
</evidence>
<dbReference type="InterPro" id="IPR031680">
    <property type="entry name" value="Hepar_II_III_N"/>
</dbReference>
<dbReference type="Pfam" id="PF16889">
    <property type="entry name" value="Hepar_II_III_N"/>
    <property type="match status" value="1"/>
</dbReference>
<keyword evidence="3" id="KW-1185">Reference proteome</keyword>
<proteinExistence type="predicted"/>
<reference evidence="2" key="1">
    <citation type="submission" date="2022-03" db="EMBL/GenBank/DDBJ databases">
        <title>Draft genome sequence of Aduncisulcus paluster, a free-living microaerophilic Fornicata.</title>
        <authorList>
            <person name="Yuyama I."/>
            <person name="Kume K."/>
            <person name="Tamura T."/>
            <person name="Inagaki Y."/>
            <person name="Hashimoto T."/>
        </authorList>
    </citation>
    <scope>NUCLEOTIDE SEQUENCE</scope>
    <source>
        <strain evidence="2">NY0171</strain>
    </source>
</reference>
<dbReference type="PANTHER" id="PTHR39210">
    <property type="entry name" value="HEPARIN-SULFATE LYASE"/>
    <property type="match status" value="1"/>
</dbReference>
<comment type="caution">
    <text evidence="2">The sequence shown here is derived from an EMBL/GenBank/DDBJ whole genome shotgun (WGS) entry which is preliminary data.</text>
</comment>
<organism evidence="2 3">
    <name type="scientific">Aduncisulcus paluster</name>
    <dbReference type="NCBI Taxonomy" id="2918883"/>
    <lineage>
        <taxon>Eukaryota</taxon>
        <taxon>Metamonada</taxon>
        <taxon>Carpediemonas-like organisms</taxon>
        <taxon>Aduncisulcus</taxon>
    </lineage>
</organism>
<feature type="domain" description="Heparin-sulfate lyase N-terminal" evidence="1">
    <location>
        <begin position="1"/>
        <end position="89"/>
    </location>
</feature>
<dbReference type="InterPro" id="IPR008929">
    <property type="entry name" value="Chondroitin_lyas"/>
</dbReference>
<dbReference type="EMBL" id="BQXS01001997">
    <property type="protein sequence ID" value="GKT31282.1"/>
    <property type="molecule type" value="Genomic_DNA"/>
</dbReference>
<sequence length="134" mass="14780">ESSNWQEKAKAGLEAEACKQNFNDGCNREQGIWYHHEVADMLLLCGLVGRTNGVGFSKDYWGRLESMIEFIGAMANVNMSVPMIGDSDDAVIVRFVPDEGFSVYQSLLATGAVLFKRADFAQKAVFLMTKAVGF</sequence>
<evidence type="ECO:0000313" key="2">
    <source>
        <dbReference type="EMBL" id="GKT31282.1"/>
    </source>
</evidence>
<dbReference type="Proteomes" id="UP001057375">
    <property type="component" value="Unassembled WGS sequence"/>
</dbReference>
<keyword evidence="2" id="KW-0456">Lyase</keyword>
<dbReference type="Gene3D" id="1.50.10.100">
    <property type="entry name" value="Chondroitin AC/alginate lyase"/>
    <property type="match status" value="1"/>
</dbReference>
<accession>A0ABQ5KFG6</accession>
<dbReference type="PANTHER" id="PTHR39210:SF1">
    <property type="entry name" value="HEPARIN-SULFATE LYASE"/>
    <property type="match status" value="1"/>
</dbReference>
<name>A0ABQ5KFG6_9EUKA</name>
<evidence type="ECO:0000313" key="3">
    <source>
        <dbReference type="Proteomes" id="UP001057375"/>
    </source>
</evidence>
<gene>
    <name evidence="2" type="ORF">ADUPG1_001945</name>
</gene>
<dbReference type="GO" id="GO:0016829">
    <property type="term" value="F:lyase activity"/>
    <property type="evidence" value="ECO:0007669"/>
    <property type="project" value="UniProtKB-KW"/>
</dbReference>